<dbReference type="AlphaFoldDB" id="A0A438HGS4"/>
<keyword evidence="1" id="KW-0677">Repeat</keyword>
<feature type="compositionally biased region" description="Polar residues" evidence="3">
    <location>
        <begin position="457"/>
        <end position="470"/>
    </location>
</feature>
<feature type="domain" description="K Homology" evidence="4">
    <location>
        <begin position="500"/>
        <end position="570"/>
    </location>
</feature>
<feature type="domain" description="K Homology" evidence="4">
    <location>
        <begin position="189"/>
        <end position="244"/>
    </location>
</feature>
<dbReference type="PROSITE" id="PS50084">
    <property type="entry name" value="KH_TYPE_1"/>
    <property type="match status" value="3"/>
</dbReference>
<sequence>MQLAIMQLLYITGTFPAVRKALLLVSSCLQDNPRADATNSAAAKPTGGMLHGNGMPGQLDSFPQRGYGSSLHGPDYHSRGYSSMPGPENIGANHRMVLEEEVVFKLLCHFEKVGSLIGKGGSIIRSLQSETGASIKIADAAPDSDERVVVISAREACTLTNSEQKHSPAQDAVIRVHCRIAEIGFEPGAAVVARLLVHSQQIGCLLGKGGIIISEMRRATGASIRIFAKEQVPKCGSQNDELVQGSETTGNWVNWLTHKIMHLLAAIALRHSPNLSKASPTSLMLSCNVVMFHKHALSLSLSLSLSHVHTRGSAGVHHVKISIMKFYIFEDSGFWQVIGSLQSVQDALFCITSRIRETIFPLKPSISNVNGPPYMSSFPEIPPPMFRPRHDPASPGHYSSPVGVPHGIDRSAVPGHPLDHQSSFSHGVDRIGPSNLDRAPYPYGGDRPGHGPPFDRPSSSPRMWTPQGVSGNLRGTDVGSGGLASRSGPPGSGSQAPNITATTVEVAVPQALLSHVYGENNSNLNQIRQISGARVVIQDPRTGSSEGVVVVSGTPDQTRAAQSLVQAFILSEQMTTT</sequence>
<dbReference type="SUPFAM" id="SSF54791">
    <property type="entry name" value="Eukaryotic type KH-domain (KH-domain type I)"/>
    <property type="match status" value="3"/>
</dbReference>
<dbReference type="InterPro" id="IPR004087">
    <property type="entry name" value="KH_dom"/>
</dbReference>
<evidence type="ECO:0000259" key="4">
    <source>
        <dbReference type="SMART" id="SM00322"/>
    </source>
</evidence>
<name>A0A438HGS4_VITVI</name>
<dbReference type="Gene3D" id="3.30.310.210">
    <property type="match status" value="1"/>
</dbReference>
<dbReference type="EMBL" id="QGNW01000224">
    <property type="protein sequence ID" value="RVW83676.1"/>
    <property type="molecule type" value="Genomic_DNA"/>
</dbReference>
<dbReference type="InterPro" id="IPR004088">
    <property type="entry name" value="KH_dom_type_1"/>
</dbReference>
<reference evidence="5 6" key="1">
    <citation type="journal article" date="2018" name="PLoS Genet.">
        <title>Population sequencing reveals clonal diversity and ancestral inbreeding in the grapevine cultivar Chardonnay.</title>
        <authorList>
            <person name="Roach M.J."/>
            <person name="Johnson D.L."/>
            <person name="Bohlmann J."/>
            <person name="van Vuuren H.J."/>
            <person name="Jones S.J."/>
            <person name="Pretorius I.S."/>
            <person name="Schmidt S.A."/>
            <person name="Borneman A.R."/>
        </authorList>
    </citation>
    <scope>NUCLEOTIDE SEQUENCE [LARGE SCALE GENOMIC DNA]</scope>
    <source>
        <strain evidence="6">cv. Chardonnay</strain>
        <tissue evidence="5">Leaf</tissue>
    </source>
</reference>
<dbReference type="CDD" id="cd22459">
    <property type="entry name" value="KH-I_PEPPER_rpt1_like"/>
    <property type="match status" value="1"/>
</dbReference>
<dbReference type="InterPro" id="IPR036612">
    <property type="entry name" value="KH_dom_type_1_sf"/>
</dbReference>
<proteinExistence type="predicted"/>
<organism evidence="5 6">
    <name type="scientific">Vitis vinifera</name>
    <name type="common">Grape</name>
    <dbReference type="NCBI Taxonomy" id="29760"/>
    <lineage>
        <taxon>Eukaryota</taxon>
        <taxon>Viridiplantae</taxon>
        <taxon>Streptophyta</taxon>
        <taxon>Embryophyta</taxon>
        <taxon>Tracheophyta</taxon>
        <taxon>Spermatophyta</taxon>
        <taxon>Magnoliopsida</taxon>
        <taxon>eudicotyledons</taxon>
        <taxon>Gunneridae</taxon>
        <taxon>Pentapetalae</taxon>
        <taxon>rosids</taxon>
        <taxon>Vitales</taxon>
        <taxon>Vitaceae</taxon>
        <taxon>Viteae</taxon>
        <taxon>Vitis</taxon>
    </lineage>
</organism>
<evidence type="ECO:0000256" key="3">
    <source>
        <dbReference type="SAM" id="MobiDB-lite"/>
    </source>
</evidence>
<dbReference type="Gene3D" id="3.30.1370.10">
    <property type="entry name" value="K Homology domain, type 1"/>
    <property type="match status" value="1"/>
</dbReference>
<dbReference type="CDD" id="cd22460">
    <property type="entry name" value="KH-I_PEPPER_rpt2_like"/>
    <property type="match status" value="1"/>
</dbReference>
<feature type="region of interest" description="Disordered" evidence="3">
    <location>
        <begin position="390"/>
        <end position="497"/>
    </location>
</feature>
<comment type="caution">
    <text evidence="5">The sequence shown here is derived from an EMBL/GenBank/DDBJ whole genome shotgun (WGS) entry which is preliminary data.</text>
</comment>
<protein>
    <submittedName>
        <fullName evidence="5">KH domain-containing protein HEN4</fullName>
    </submittedName>
</protein>
<dbReference type="GO" id="GO:0003723">
    <property type="term" value="F:RNA binding"/>
    <property type="evidence" value="ECO:0007669"/>
    <property type="project" value="UniProtKB-UniRule"/>
</dbReference>
<feature type="region of interest" description="Disordered" evidence="3">
    <location>
        <begin position="35"/>
        <end position="56"/>
    </location>
</feature>
<dbReference type="Pfam" id="PF00013">
    <property type="entry name" value="KH_1"/>
    <property type="match status" value="3"/>
</dbReference>
<dbReference type="CDD" id="cd22462">
    <property type="entry name" value="KH-I_HEN4_like_rpt5"/>
    <property type="match status" value="1"/>
</dbReference>
<keyword evidence="2" id="KW-0694">RNA-binding</keyword>
<evidence type="ECO:0000313" key="5">
    <source>
        <dbReference type="EMBL" id="RVW83676.1"/>
    </source>
</evidence>
<gene>
    <name evidence="5" type="primary">HEN4_1</name>
    <name evidence="5" type="ORF">CK203_046050</name>
</gene>
<evidence type="ECO:0000313" key="6">
    <source>
        <dbReference type="Proteomes" id="UP000288805"/>
    </source>
</evidence>
<evidence type="ECO:0000256" key="1">
    <source>
        <dbReference type="ARBA" id="ARBA00022737"/>
    </source>
</evidence>
<evidence type="ECO:0000256" key="2">
    <source>
        <dbReference type="PROSITE-ProRule" id="PRU00117"/>
    </source>
</evidence>
<feature type="domain" description="K Homology" evidence="4">
    <location>
        <begin position="100"/>
        <end position="181"/>
    </location>
</feature>
<dbReference type="PANTHER" id="PTHR10288">
    <property type="entry name" value="KH DOMAIN CONTAINING RNA BINDING PROTEIN"/>
    <property type="match status" value="1"/>
</dbReference>
<dbReference type="SMART" id="SM00322">
    <property type="entry name" value="KH"/>
    <property type="match status" value="3"/>
</dbReference>
<accession>A0A438HGS4</accession>
<dbReference type="Proteomes" id="UP000288805">
    <property type="component" value="Unassembled WGS sequence"/>
</dbReference>